<organism evidence="4 5">
    <name type="scientific">Desulfosporosinus fructosivorans</name>
    <dbReference type="NCBI Taxonomy" id="2018669"/>
    <lineage>
        <taxon>Bacteria</taxon>
        <taxon>Bacillati</taxon>
        <taxon>Bacillota</taxon>
        <taxon>Clostridia</taxon>
        <taxon>Eubacteriales</taxon>
        <taxon>Desulfitobacteriaceae</taxon>
        <taxon>Desulfosporosinus</taxon>
    </lineage>
</organism>
<dbReference type="Pfam" id="PF00015">
    <property type="entry name" value="MCPsignal"/>
    <property type="match status" value="1"/>
</dbReference>
<dbReference type="Gene3D" id="1.10.287.950">
    <property type="entry name" value="Methyl-accepting chemotaxis protein"/>
    <property type="match status" value="1"/>
</dbReference>
<name>A0A4Z0R9H0_9FIRM</name>
<dbReference type="GO" id="GO:0016020">
    <property type="term" value="C:membrane"/>
    <property type="evidence" value="ECO:0007669"/>
    <property type="project" value="InterPro"/>
</dbReference>
<proteinExistence type="predicted"/>
<dbReference type="InterPro" id="IPR025991">
    <property type="entry name" value="Chemoreceptor_zinc-bind_dom"/>
</dbReference>
<keyword evidence="1 2" id="KW-0807">Transducer</keyword>
<evidence type="ECO:0000259" key="3">
    <source>
        <dbReference type="PROSITE" id="PS50111"/>
    </source>
</evidence>
<dbReference type="PROSITE" id="PS50111">
    <property type="entry name" value="CHEMOTAXIS_TRANSDUC_2"/>
    <property type="match status" value="1"/>
</dbReference>
<dbReference type="AlphaFoldDB" id="A0A4Z0R9H0"/>
<dbReference type="Proteomes" id="UP000298460">
    <property type="component" value="Unassembled WGS sequence"/>
</dbReference>
<sequence length="465" mass="51876">MFDRIRGNNKLTQKNDQELTSIMAMIDVVGSGDLSKRIIASEFGTSTQAQELSQKVNHLINEYELAIKSTTQGLTKIVSDTYEELKVIYEQNQGLTEQVEQIKQITSAVYNTAHSIENVSLSTTTEITNSALEAKNSSYVSVANVRDMLKQINSIKTSFNVLRGENAEQKEYVSQIEQITGFIGHIAKQTNLLALNAAIEAARAGDAGRGFAVVAQEVRKLAEQTQLSVQDISGKVSNLTEQTLKMTSHIEMLSNSTDETSSKASIIEESLDKLITSIERTEQQVDNIAPMIQEQSATFEEIAATIDNISDTYAQTVKNSVESARKQRETGILIEQMRKDNLRFKVNLTTAEVINLAITDHQLWIWRIDSMILNNDMLDSHVAGDFNSCRLGIWLNSEQKLKGRKDFQKIHRPHADFHALAQKAVTAMSSGQKEESQRYLGQMHVLSAQLIEMLKALQMECGKLS</sequence>
<dbReference type="PANTHER" id="PTHR32089">
    <property type="entry name" value="METHYL-ACCEPTING CHEMOTAXIS PROTEIN MCPB"/>
    <property type="match status" value="1"/>
</dbReference>
<dbReference type="PANTHER" id="PTHR32089:SF112">
    <property type="entry name" value="LYSOZYME-LIKE PROTEIN-RELATED"/>
    <property type="match status" value="1"/>
</dbReference>
<keyword evidence="5" id="KW-1185">Reference proteome</keyword>
<accession>A0A4Z0R9H0</accession>
<dbReference type="EMBL" id="SPQQ01000003">
    <property type="protein sequence ID" value="TGE38246.1"/>
    <property type="molecule type" value="Genomic_DNA"/>
</dbReference>
<dbReference type="OrthoDB" id="9816519at2"/>
<evidence type="ECO:0000256" key="2">
    <source>
        <dbReference type="PROSITE-ProRule" id="PRU00284"/>
    </source>
</evidence>
<feature type="domain" description="Methyl-accepting transducer" evidence="3">
    <location>
        <begin position="66"/>
        <end position="310"/>
    </location>
</feature>
<dbReference type="InterPro" id="IPR004089">
    <property type="entry name" value="MCPsignal_dom"/>
</dbReference>
<dbReference type="SUPFAM" id="SSF58104">
    <property type="entry name" value="Methyl-accepting chemotaxis protein (MCP) signaling domain"/>
    <property type="match status" value="1"/>
</dbReference>
<evidence type="ECO:0000256" key="1">
    <source>
        <dbReference type="ARBA" id="ARBA00023224"/>
    </source>
</evidence>
<protein>
    <recommendedName>
        <fullName evidence="3">Methyl-accepting transducer domain-containing protein</fullName>
    </recommendedName>
</protein>
<reference evidence="4 5" key="1">
    <citation type="submission" date="2019-03" db="EMBL/GenBank/DDBJ databases">
        <title>Draft Genome Sequence of Desulfosporosinus fructosivorans Strain 63.6F, Isolated from Marine Sediment in the Baltic Sea.</title>
        <authorList>
            <person name="Hausmann B."/>
            <person name="Vandieken V."/>
            <person name="Pjevac P."/>
            <person name="Schreck K."/>
            <person name="Herbold C.W."/>
            <person name="Loy A."/>
        </authorList>
    </citation>
    <scope>NUCLEOTIDE SEQUENCE [LARGE SCALE GENOMIC DNA]</scope>
    <source>
        <strain evidence="4 5">63.6F</strain>
    </source>
</reference>
<dbReference type="Gene3D" id="1.20.120.30">
    <property type="entry name" value="Aspartate receptor, ligand-binding domain"/>
    <property type="match status" value="1"/>
</dbReference>
<dbReference type="Pfam" id="PF13682">
    <property type="entry name" value="CZB"/>
    <property type="match status" value="1"/>
</dbReference>
<comment type="caution">
    <text evidence="4">The sequence shown here is derived from an EMBL/GenBank/DDBJ whole genome shotgun (WGS) entry which is preliminary data.</text>
</comment>
<evidence type="ECO:0000313" key="4">
    <source>
        <dbReference type="EMBL" id="TGE38246.1"/>
    </source>
</evidence>
<dbReference type="GO" id="GO:0007165">
    <property type="term" value="P:signal transduction"/>
    <property type="evidence" value="ECO:0007669"/>
    <property type="project" value="UniProtKB-KW"/>
</dbReference>
<evidence type="ECO:0000313" key="5">
    <source>
        <dbReference type="Proteomes" id="UP000298460"/>
    </source>
</evidence>
<dbReference type="SMART" id="SM00283">
    <property type="entry name" value="MA"/>
    <property type="match status" value="1"/>
</dbReference>
<dbReference type="RefSeq" id="WP_135546221.1">
    <property type="nucleotide sequence ID" value="NZ_SPQQ01000003.1"/>
</dbReference>
<gene>
    <name evidence="4" type="ORF">E4K67_09765</name>
</gene>